<evidence type="ECO:0000313" key="21">
    <source>
        <dbReference type="EMBL" id="MBE5919153.1"/>
    </source>
</evidence>
<comment type="function">
    <text evidence="18">Catalyzes the conversion of 3-deoxy-D-arabino-heptulosonate 7-phosphate (DAHP) to dehydroquinate (DHQ).</text>
</comment>
<evidence type="ECO:0000256" key="11">
    <source>
        <dbReference type="ARBA" id="ARBA00022723"/>
    </source>
</evidence>
<comment type="caution">
    <text evidence="18">Lacks conserved residue(s) required for the propagation of feature annotation.</text>
</comment>
<dbReference type="InterPro" id="IPR016037">
    <property type="entry name" value="DHQ_synth_AroB"/>
</dbReference>
<keyword evidence="16 18" id="KW-0456">Lyase</keyword>
<evidence type="ECO:0000256" key="8">
    <source>
        <dbReference type="ARBA" id="ARBA00017684"/>
    </source>
</evidence>
<dbReference type="InterPro" id="IPR030963">
    <property type="entry name" value="DHQ_synth_fam"/>
</dbReference>
<dbReference type="EC" id="4.2.3.4" evidence="7 18"/>
<reference evidence="21" key="1">
    <citation type="submission" date="2019-04" db="EMBL/GenBank/DDBJ databases">
        <title>Evolution of Biomass-Degrading Anaerobic Consortia Revealed by Metagenomics.</title>
        <authorList>
            <person name="Peng X."/>
        </authorList>
    </citation>
    <scope>NUCLEOTIDE SEQUENCE</scope>
    <source>
        <strain evidence="21">SIG311</strain>
    </source>
</reference>
<comment type="cofactor">
    <cofactor evidence="2 18">
        <name>NAD(+)</name>
        <dbReference type="ChEBI" id="CHEBI:57540"/>
    </cofactor>
</comment>
<dbReference type="AlphaFoldDB" id="A0A927UA77"/>
<feature type="binding site" evidence="18">
    <location>
        <position position="266"/>
    </location>
    <ligand>
        <name>Zn(2+)</name>
        <dbReference type="ChEBI" id="CHEBI:29105"/>
    </ligand>
</feature>
<dbReference type="PANTHER" id="PTHR43622">
    <property type="entry name" value="3-DEHYDROQUINATE SYNTHASE"/>
    <property type="match status" value="1"/>
</dbReference>
<comment type="pathway">
    <text evidence="5 18">Metabolic intermediate biosynthesis; chorismate biosynthesis; chorismate from D-erythrose 4-phosphate and phosphoenolpyruvate: step 2/7.</text>
</comment>
<evidence type="ECO:0000256" key="17">
    <source>
        <dbReference type="ARBA" id="ARBA00023285"/>
    </source>
</evidence>
<dbReference type="FunFam" id="3.40.50.1970:FF:000007">
    <property type="entry name" value="Pentafunctional AROM polypeptide"/>
    <property type="match status" value="1"/>
</dbReference>
<dbReference type="PANTHER" id="PTHR43622:SF7">
    <property type="entry name" value="3-DEHYDROQUINATE SYNTHASE, CHLOROPLASTIC"/>
    <property type="match status" value="1"/>
</dbReference>
<keyword evidence="11 18" id="KW-0479">Metal-binding</keyword>
<keyword evidence="17 18" id="KW-0170">Cobalt</keyword>
<organism evidence="21 22">
    <name type="scientific">Pseudobutyrivibrio ruminis</name>
    <dbReference type="NCBI Taxonomy" id="46206"/>
    <lineage>
        <taxon>Bacteria</taxon>
        <taxon>Bacillati</taxon>
        <taxon>Bacillota</taxon>
        <taxon>Clostridia</taxon>
        <taxon>Lachnospirales</taxon>
        <taxon>Lachnospiraceae</taxon>
        <taxon>Pseudobutyrivibrio</taxon>
    </lineage>
</organism>
<dbReference type="GO" id="GO:0009423">
    <property type="term" value="P:chorismate biosynthetic process"/>
    <property type="evidence" value="ECO:0007669"/>
    <property type="project" value="UniProtKB-UniRule"/>
</dbReference>
<evidence type="ECO:0000256" key="15">
    <source>
        <dbReference type="ARBA" id="ARBA00023141"/>
    </source>
</evidence>
<dbReference type="GO" id="GO:0009073">
    <property type="term" value="P:aromatic amino acid family biosynthetic process"/>
    <property type="evidence" value="ECO:0007669"/>
    <property type="project" value="UniProtKB-KW"/>
</dbReference>
<dbReference type="SUPFAM" id="SSF56796">
    <property type="entry name" value="Dehydroquinate synthase-like"/>
    <property type="match status" value="1"/>
</dbReference>
<dbReference type="GO" id="GO:0000166">
    <property type="term" value="F:nucleotide binding"/>
    <property type="evidence" value="ECO:0007669"/>
    <property type="project" value="UniProtKB-KW"/>
</dbReference>
<dbReference type="CDD" id="cd08195">
    <property type="entry name" value="DHQS"/>
    <property type="match status" value="1"/>
</dbReference>
<dbReference type="Gene3D" id="3.40.50.1970">
    <property type="match status" value="1"/>
</dbReference>
<evidence type="ECO:0000256" key="13">
    <source>
        <dbReference type="ARBA" id="ARBA00022833"/>
    </source>
</evidence>
<keyword evidence="14 18" id="KW-0520">NAD</keyword>
<evidence type="ECO:0000256" key="9">
    <source>
        <dbReference type="ARBA" id="ARBA00022490"/>
    </source>
</evidence>
<evidence type="ECO:0000256" key="2">
    <source>
        <dbReference type="ARBA" id="ARBA00001911"/>
    </source>
</evidence>
<dbReference type="Pfam" id="PF01761">
    <property type="entry name" value="DHQ_synthase"/>
    <property type="match status" value="1"/>
</dbReference>
<evidence type="ECO:0000256" key="1">
    <source>
        <dbReference type="ARBA" id="ARBA00001393"/>
    </source>
</evidence>
<dbReference type="Pfam" id="PF24621">
    <property type="entry name" value="DHQS_C"/>
    <property type="match status" value="1"/>
</dbReference>
<evidence type="ECO:0000256" key="6">
    <source>
        <dbReference type="ARBA" id="ARBA00005412"/>
    </source>
</evidence>
<dbReference type="InterPro" id="IPR030960">
    <property type="entry name" value="DHQS/DOIS_N"/>
</dbReference>
<comment type="subcellular location">
    <subcellularLocation>
        <location evidence="4 18">Cytoplasm</location>
    </subcellularLocation>
</comment>
<dbReference type="NCBIfam" id="TIGR01357">
    <property type="entry name" value="aroB"/>
    <property type="match status" value="1"/>
</dbReference>
<evidence type="ECO:0000256" key="14">
    <source>
        <dbReference type="ARBA" id="ARBA00023027"/>
    </source>
</evidence>
<keyword evidence="10 18" id="KW-0028">Amino-acid biosynthesis</keyword>
<protein>
    <recommendedName>
        <fullName evidence="8 18">3-dehydroquinate synthase</fullName>
        <shortName evidence="18">DHQS</shortName>
        <ecNumber evidence="7 18">4.2.3.4</ecNumber>
    </recommendedName>
</protein>
<evidence type="ECO:0000256" key="7">
    <source>
        <dbReference type="ARBA" id="ARBA00013031"/>
    </source>
</evidence>
<keyword evidence="15 18" id="KW-0057">Aromatic amino acid biosynthesis</keyword>
<evidence type="ECO:0000256" key="5">
    <source>
        <dbReference type="ARBA" id="ARBA00004661"/>
    </source>
</evidence>
<gene>
    <name evidence="18 21" type="primary">aroB</name>
    <name evidence="21" type="ORF">E7272_04840</name>
</gene>
<dbReference type="Proteomes" id="UP000766246">
    <property type="component" value="Unassembled WGS sequence"/>
</dbReference>
<dbReference type="InterPro" id="IPR050071">
    <property type="entry name" value="Dehydroquinate_synthase"/>
</dbReference>
<comment type="similarity">
    <text evidence="6 18">Belongs to the sugar phosphate cyclases superfamily. Dehydroquinate synthase family.</text>
</comment>
<keyword evidence="9 18" id="KW-0963">Cytoplasm</keyword>
<evidence type="ECO:0000313" key="22">
    <source>
        <dbReference type="Proteomes" id="UP000766246"/>
    </source>
</evidence>
<dbReference type="GO" id="GO:0046872">
    <property type="term" value="F:metal ion binding"/>
    <property type="evidence" value="ECO:0007669"/>
    <property type="project" value="UniProtKB-KW"/>
</dbReference>
<feature type="binding site" evidence="18">
    <location>
        <position position="250"/>
    </location>
    <ligand>
        <name>Zn(2+)</name>
        <dbReference type="ChEBI" id="CHEBI:29105"/>
    </ligand>
</feature>
<feature type="binding site" evidence="18">
    <location>
        <position position="154"/>
    </location>
    <ligand>
        <name>NAD(+)</name>
        <dbReference type="ChEBI" id="CHEBI:57540"/>
    </ligand>
</feature>
<dbReference type="GO" id="GO:0003856">
    <property type="term" value="F:3-dehydroquinate synthase activity"/>
    <property type="evidence" value="ECO:0007669"/>
    <property type="project" value="UniProtKB-UniRule"/>
</dbReference>
<feature type="domain" description="3-dehydroquinate synthase C-terminal" evidence="20">
    <location>
        <begin position="184"/>
        <end position="326"/>
    </location>
</feature>
<dbReference type="HAMAP" id="MF_00110">
    <property type="entry name" value="DHQ_synthase"/>
    <property type="match status" value="1"/>
</dbReference>
<feature type="binding site" evidence="18">
    <location>
        <begin position="132"/>
        <end position="133"/>
    </location>
    <ligand>
        <name>NAD(+)</name>
        <dbReference type="ChEBI" id="CHEBI:57540"/>
    </ligand>
</feature>
<keyword evidence="12 18" id="KW-0547">Nucleotide-binding</keyword>
<sequence>MKDLNINYEGKPCYKICFRPDFNDLLSVFNTEVNRKYDNICIVSDSNVAKLYLAEVTSIFEKTGSKVSSFCFEAGEASKNLDTVNQLYEHLILERYTRNSLLVALGGGVVGDLTGFAAATFLRGIDFIQIPTTLLSQVDSSVGGKTGVDFKGYKNMVGAFYMPRLVYMNLGTLNSLDNYNFACGMGEVIKSALIADDKFYQWIKDNKDAVNGKDYDALAHTVSECCKIKGHVVEIDPKEKGIRAYLNFGHTLGHAIEKLSDFKLGHGQCVSLGMVCALHLSNKLGFINESEILDVINVLKEYNLPVSVSGLKNTDILSASKSDKKMTDSKIKFIILKNIGEADSYLEFSDEDLLFAIDKVLE</sequence>
<evidence type="ECO:0000256" key="18">
    <source>
        <dbReference type="HAMAP-Rule" id="MF_00110"/>
    </source>
</evidence>
<evidence type="ECO:0000259" key="19">
    <source>
        <dbReference type="Pfam" id="PF01761"/>
    </source>
</evidence>
<accession>A0A927UA77</accession>
<dbReference type="InterPro" id="IPR056179">
    <property type="entry name" value="DHQS_C"/>
</dbReference>
<feature type="domain" description="3-dehydroquinate synthase N-terminal" evidence="19">
    <location>
        <begin position="71"/>
        <end position="181"/>
    </location>
</feature>
<proteinExistence type="inferred from homology"/>
<comment type="caution">
    <text evidence="21">The sequence shown here is derived from an EMBL/GenBank/DDBJ whole genome shotgun (WGS) entry which is preliminary data.</text>
</comment>
<name>A0A927UA77_9FIRM</name>
<dbReference type="GO" id="GO:0008652">
    <property type="term" value="P:amino acid biosynthetic process"/>
    <property type="evidence" value="ECO:0007669"/>
    <property type="project" value="UniProtKB-KW"/>
</dbReference>
<evidence type="ECO:0000256" key="3">
    <source>
        <dbReference type="ARBA" id="ARBA00001947"/>
    </source>
</evidence>
<comment type="cofactor">
    <cofactor evidence="18">
        <name>Co(2+)</name>
        <dbReference type="ChEBI" id="CHEBI:48828"/>
    </cofactor>
    <cofactor evidence="18">
        <name>Zn(2+)</name>
        <dbReference type="ChEBI" id="CHEBI:29105"/>
    </cofactor>
    <text evidence="18">Binds 1 divalent metal cation per subunit. Can use either Co(2+) or Zn(2+).</text>
</comment>
<keyword evidence="13 18" id="KW-0862">Zinc</keyword>
<dbReference type="EMBL" id="SVER01000010">
    <property type="protein sequence ID" value="MBE5919153.1"/>
    <property type="molecule type" value="Genomic_DNA"/>
</dbReference>
<dbReference type="Gene3D" id="1.20.1090.10">
    <property type="entry name" value="Dehydroquinate synthase-like - alpha domain"/>
    <property type="match status" value="1"/>
</dbReference>
<feature type="binding site" evidence="18">
    <location>
        <position position="145"/>
    </location>
    <ligand>
        <name>NAD(+)</name>
        <dbReference type="ChEBI" id="CHEBI:57540"/>
    </ligand>
</feature>
<evidence type="ECO:0000256" key="12">
    <source>
        <dbReference type="ARBA" id="ARBA00022741"/>
    </source>
</evidence>
<evidence type="ECO:0000256" key="10">
    <source>
        <dbReference type="ARBA" id="ARBA00022605"/>
    </source>
</evidence>
<evidence type="ECO:0000256" key="4">
    <source>
        <dbReference type="ARBA" id="ARBA00004496"/>
    </source>
</evidence>
<evidence type="ECO:0000259" key="20">
    <source>
        <dbReference type="Pfam" id="PF24621"/>
    </source>
</evidence>
<feature type="binding site" evidence="18">
    <location>
        <begin position="108"/>
        <end position="112"/>
    </location>
    <ligand>
        <name>NAD(+)</name>
        <dbReference type="ChEBI" id="CHEBI:57540"/>
    </ligand>
</feature>
<dbReference type="PIRSF" id="PIRSF001455">
    <property type="entry name" value="DHQ_synth"/>
    <property type="match status" value="1"/>
</dbReference>
<dbReference type="GO" id="GO:0005737">
    <property type="term" value="C:cytoplasm"/>
    <property type="evidence" value="ECO:0007669"/>
    <property type="project" value="UniProtKB-SubCell"/>
</dbReference>
<feature type="binding site" evidence="18">
    <location>
        <position position="187"/>
    </location>
    <ligand>
        <name>Zn(2+)</name>
        <dbReference type="ChEBI" id="CHEBI:29105"/>
    </ligand>
</feature>
<comment type="catalytic activity">
    <reaction evidence="1 18">
        <text>7-phospho-2-dehydro-3-deoxy-D-arabino-heptonate = 3-dehydroquinate + phosphate</text>
        <dbReference type="Rhea" id="RHEA:21968"/>
        <dbReference type="ChEBI" id="CHEBI:32364"/>
        <dbReference type="ChEBI" id="CHEBI:43474"/>
        <dbReference type="ChEBI" id="CHEBI:58394"/>
        <dbReference type="EC" id="4.2.3.4"/>
    </reaction>
</comment>
<evidence type="ECO:0000256" key="16">
    <source>
        <dbReference type="ARBA" id="ARBA00023239"/>
    </source>
</evidence>
<comment type="cofactor">
    <cofactor evidence="3">
        <name>Zn(2+)</name>
        <dbReference type="ChEBI" id="CHEBI:29105"/>
    </cofactor>
</comment>